<dbReference type="InterPro" id="IPR035901">
    <property type="entry name" value="GIY-YIG_endonuc_sf"/>
</dbReference>
<reference evidence="3 4" key="1">
    <citation type="submission" date="2022-05" db="EMBL/GenBank/DDBJ databases">
        <title>Luteimonas sp. SX5, whole genome shotgun sequencing project.</title>
        <authorList>
            <person name="Zhao G."/>
            <person name="Shen L."/>
        </authorList>
    </citation>
    <scope>NUCLEOTIDE SEQUENCE [LARGE SCALE GENOMIC DNA]</scope>
    <source>
        <strain evidence="3 4">SX5</strain>
    </source>
</reference>
<dbReference type="InterPro" id="IPR050190">
    <property type="entry name" value="UPF0213_domain"/>
</dbReference>
<dbReference type="PROSITE" id="PS50164">
    <property type="entry name" value="GIY_YIG"/>
    <property type="match status" value="1"/>
</dbReference>
<feature type="domain" description="GIY-YIG" evidence="2">
    <location>
        <begin position="2"/>
        <end position="79"/>
    </location>
</feature>
<accession>A0ABT0MGR5</accession>
<evidence type="ECO:0000256" key="1">
    <source>
        <dbReference type="ARBA" id="ARBA00007435"/>
    </source>
</evidence>
<gene>
    <name evidence="3" type="ORF">M2650_03845</name>
</gene>
<comment type="caution">
    <text evidence="3">The sequence shown here is derived from an EMBL/GenBank/DDBJ whole genome shotgun (WGS) entry which is preliminary data.</text>
</comment>
<dbReference type="InterPro" id="IPR000305">
    <property type="entry name" value="GIY-YIG_endonuc"/>
</dbReference>
<dbReference type="SUPFAM" id="SSF82771">
    <property type="entry name" value="GIY-YIG endonuclease"/>
    <property type="match status" value="1"/>
</dbReference>
<protein>
    <submittedName>
        <fullName evidence="3">GIY-YIG nuclease family protein</fullName>
    </submittedName>
</protein>
<evidence type="ECO:0000313" key="4">
    <source>
        <dbReference type="Proteomes" id="UP001431217"/>
    </source>
</evidence>
<proteinExistence type="inferred from homology"/>
<evidence type="ECO:0000259" key="2">
    <source>
        <dbReference type="PROSITE" id="PS50164"/>
    </source>
</evidence>
<dbReference type="CDD" id="cd10448">
    <property type="entry name" value="GIY-YIG_unchar_3"/>
    <property type="match status" value="1"/>
</dbReference>
<dbReference type="PANTHER" id="PTHR34477">
    <property type="entry name" value="UPF0213 PROTEIN YHBQ"/>
    <property type="match status" value="1"/>
</dbReference>
<dbReference type="PANTHER" id="PTHR34477:SF5">
    <property type="entry name" value="BSL5627 PROTEIN"/>
    <property type="match status" value="1"/>
</dbReference>
<dbReference type="EMBL" id="JAMBEP010000001">
    <property type="protein sequence ID" value="MCL1633778.1"/>
    <property type="molecule type" value="Genomic_DNA"/>
</dbReference>
<dbReference type="Proteomes" id="UP001431217">
    <property type="component" value="Unassembled WGS sequence"/>
</dbReference>
<name>A0ABT0MGR5_9GAMM</name>
<comment type="similarity">
    <text evidence="1">Belongs to the UPF0213 family.</text>
</comment>
<organism evidence="3 4">
    <name type="scientific">Luteimonas galliterrae</name>
    <dbReference type="NCBI Taxonomy" id="2940486"/>
    <lineage>
        <taxon>Bacteria</taxon>
        <taxon>Pseudomonadati</taxon>
        <taxon>Pseudomonadota</taxon>
        <taxon>Gammaproteobacteria</taxon>
        <taxon>Lysobacterales</taxon>
        <taxon>Lysobacteraceae</taxon>
        <taxon>Luteimonas</taxon>
    </lineage>
</organism>
<dbReference type="RefSeq" id="WP_249471402.1">
    <property type="nucleotide sequence ID" value="NZ_JAMBEP010000001.1"/>
</dbReference>
<dbReference type="Pfam" id="PF01541">
    <property type="entry name" value="GIY-YIG"/>
    <property type="match status" value="1"/>
</dbReference>
<dbReference type="SMART" id="SM00465">
    <property type="entry name" value="GIYc"/>
    <property type="match status" value="1"/>
</dbReference>
<keyword evidence="4" id="KW-1185">Reference proteome</keyword>
<dbReference type="Gene3D" id="3.40.1440.10">
    <property type="entry name" value="GIY-YIG endonuclease"/>
    <property type="match status" value="1"/>
</dbReference>
<evidence type="ECO:0000313" key="3">
    <source>
        <dbReference type="EMBL" id="MCL1633778.1"/>
    </source>
</evidence>
<sequence length="97" mass="11778">MKQPAVYIMASRRNGTLYIGATSDLVKRCYEHRNDVVEGFTRRYRVHDLVWYELHGTMVSAISREKAIKEWPRKWKLRLIEDTNRRWRDLYPDIVDH</sequence>